<sequence length="108" mass="12110">MKRRITIQKFVSHRDPATGAVVKEWVDDVTIWGEIASLSGRELVAAQAEQSEITVRVWIRYRKGITTKNRLTCTESGMPTTIYDIKAVLPDSDRTRLEIMCTGGLTNG</sequence>
<evidence type="ECO:0000313" key="2">
    <source>
        <dbReference type="Proteomes" id="UP001236270"/>
    </source>
</evidence>
<dbReference type="NCBIfam" id="TIGR01563">
    <property type="entry name" value="gp16_SPP1"/>
    <property type="match status" value="1"/>
</dbReference>
<dbReference type="InterPro" id="IPR038666">
    <property type="entry name" value="SSP1_head-tail_sf"/>
</dbReference>
<dbReference type="RefSeq" id="WP_225823445.1">
    <property type="nucleotide sequence ID" value="NZ_CBCSIS010000043.1"/>
</dbReference>
<dbReference type="Proteomes" id="UP001236270">
    <property type="component" value="Unassembled WGS sequence"/>
</dbReference>
<dbReference type="Gene3D" id="2.40.10.270">
    <property type="entry name" value="Bacteriophage SPP1 head-tail adaptor protein"/>
    <property type="match status" value="1"/>
</dbReference>
<dbReference type="GeneID" id="61382070"/>
<organism evidence="1 2">
    <name type="scientific">Pluralibacter gergoviae</name>
    <name type="common">Enterobacter gergoviae</name>
    <dbReference type="NCBI Taxonomy" id="61647"/>
    <lineage>
        <taxon>Bacteria</taxon>
        <taxon>Pseudomonadati</taxon>
        <taxon>Pseudomonadota</taxon>
        <taxon>Gammaproteobacteria</taxon>
        <taxon>Enterobacterales</taxon>
        <taxon>Enterobacteriaceae</taxon>
        <taxon>Pluralibacter</taxon>
    </lineage>
</organism>
<dbReference type="EMBL" id="JAVDNV010000008">
    <property type="protein sequence ID" value="MDQ2310066.1"/>
    <property type="molecule type" value="Genomic_DNA"/>
</dbReference>
<dbReference type="Pfam" id="PF05521">
    <property type="entry name" value="Phage_HCP"/>
    <property type="match status" value="1"/>
</dbReference>
<accession>A0AAW8HN49</accession>
<comment type="caution">
    <text evidence="1">The sequence shown here is derived from an EMBL/GenBank/DDBJ whole genome shotgun (WGS) entry which is preliminary data.</text>
</comment>
<dbReference type="AlphaFoldDB" id="A0AAW8HN49"/>
<protein>
    <submittedName>
        <fullName evidence="1">Phage head closure protein</fullName>
    </submittedName>
</protein>
<reference evidence="1" key="1">
    <citation type="submission" date="2023-08" db="EMBL/GenBank/DDBJ databases">
        <title>WGS of pathogenic bacterial species, Los Angeles County Public Health Laboratories.</title>
        <authorList>
            <person name="Garrigues J.M."/>
            <person name="Green N.M."/>
        </authorList>
    </citation>
    <scope>NUCLEOTIDE SEQUENCE</scope>
    <source>
        <strain evidence="1">LACPHL-BACT-2023-00068</strain>
    </source>
</reference>
<dbReference type="InterPro" id="IPR008767">
    <property type="entry name" value="Phage_SPP1_head-tail_adaptor"/>
</dbReference>
<gene>
    <name evidence="1" type="ORF">RBJ30_13305</name>
</gene>
<proteinExistence type="predicted"/>
<evidence type="ECO:0000313" key="1">
    <source>
        <dbReference type="EMBL" id="MDQ2310066.1"/>
    </source>
</evidence>
<name>A0AAW8HN49_PLUGE</name>